<accession>A0A2M8KP17</accession>
<name>A0A2M8KP17_9BACT</name>
<dbReference type="GO" id="GO:0016881">
    <property type="term" value="F:acid-amino acid ligase activity"/>
    <property type="evidence" value="ECO:0007669"/>
    <property type="project" value="InterPro"/>
</dbReference>
<dbReference type="InterPro" id="IPR036565">
    <property type="entry name" value="Mur-like_cat_sf"/>
</dbReference>
<dbReference type="InterPro" id="IPR036615">
    <property type="entry name" value="Mur_ligase_C_dom_sf"/>
</dbReference>
<keyword evidence="1" id="KW-0436">Ligase</keyword>
<evidence type="ECO:0000256" key="2">
    <source>
        <dbReference type="ARBA" id="ARBA00022741"/>
    </source>
</evidence>
<dbReference type="Gene3D" id="3.90.190.20">
    <property type="entry name" value="Mur ligase, C-terminal domain"/>
    <property type="match status" value="1"/>
</dbReference>
<evidence type="ECO:0000256" key="4">
    <source>
        <dbReference type="SAM" id="Phobius"/>
    </source>
</evidence>
<keyword evidence="4" id="KW-1133">Transmembrane helix</keyword>
<sequence>MLFLILIHYIWAIFTGLNLIYTFQIKEYRLDRFRSVAKETGVLRFLYTFKFRLPAFSLRNVLIVFLFLTAMSLLFLYSFEQKNVFDILAKMFFLAPFTSFMFVSIGVFVTSIPSTIIRSIIRFRAIKKVQQSKAIFIGITGSYGKTSTKEYLTQVLSSKFKVAKTPKNMNTDVGIALSILRLLKPSTEICIIELGAYRTGELKTAASYIPFKYSILTGLGNQHVDLYGSREALVKEETSPIVSLTKHSKAYVNFDSVTENEVNLSHIQAVTFGTSKDADIKLIQTSSSTEGTRGIVHYHDKIFHISSQLLGIHSLENILPAIAIASDLGIDTQTIEKQISKITPLNGKLSKHIGPNNSLVLHDGVNSNLNGFLAAIDVMRIFNHTKKIIMTQGIIELGVEKRESYASILQKLNETNIELFTTDKLFHTIKSNVQINTFNDVSSMEKQIRNILDEKSLLLIEGSFSKPILKQLIPETVNGSTHYQ</sequence>
<dbReference type="SUPFAM" id="SSF53244">
    <property type="entry name" value="MurD-like peptide ligases, peptide-binding domain"/>
    <property type="match status" value="1"/>
</dbReference>
<evidence type="ECO:0000313" key="7">
    <source>
        <dbReference type="Proteomes" id="UP000230222"/>
    </source>
</evidence>
<gene>
    <name evidence="6" type="ORF">COU87_03365</name>
</gene>
<keyword evidence="4" id="KW-0472">Membrane</keyword>
<evidence type="ECO:0000259" key="5">
    <source>
        <dbReference type="Pfam" id="PF08245"/>
    </source>
</evidence>
<dbReference type="InterPro" id="IPR013221">
    <property type="entry name" value="Mur_ligase_cen"/>
</dbReference>
<dbReference type="GO" id="GO:0005524">
    <property type="term" value="F:ATP binding"/>
    <property type="evidence" value="ECO:0007669"/>
    <property type="project" value="UniProtKB-KW"/>
</dbReference>
<dbReference type="InterPro" id="IPR051046">
    <property type="entry name" value="MurCDEF_CellWall_CoF430Synth"/>
</dbReference>
<keyword evidence="3" id="KW-0067">ATP-binding</keyword>
<evidence type="ECO:0000256" key="3">
    <source>
        <dbReference type="ARBA" id="ARBA00022840"/>
    </source>
</evidence>
<dbReference type="SUPFAM" id="SSF53623">
    <property type="entry name" value="MurD-like peptide ligases, catalytic domain"/>
    <property type="match status" value="1"/>
</dbReference>
<keyword evidence="2" id="KW-0547">Nucleotide-binding</keyword>
<organism evidence="6 7">
    <name type="scientific">Candidatus Roizmanbacteria bacterium CG10_big_fil_rev_8_21_14_0_10_39_12</name>
    <dbReference type="NCBI Taxonomy" id="1974852"/>
    <lineage>
        <taxon>Bacteria</taxon>
        <taxon>Candidatus Roizmaniibacteriota</taxon>
    </lineage>
</organism>
<keyword evidence="4" id="KW-0812">Transmembrane</keyword>
<dbReference type="Proteomes" id="UP000230222">
    <property type="component" value="Unassembled WGS sequence"/>
</dbReference>
<evidence type="ECO:0000256" key="1">
    <source>
        <dbReference type="ARBA" id="ARBA00022598"/>
    </source>
</evidence>
<evidence type="ECO:0000313" key="6">
    <source>
        <dbReference type="EMBL" id="PJE61649.1"/>
    </source>
</evidence>
<dbReference type="PANTHER" id="PTHR43024:SF1">
    <property type="entry name" value="UDP-N-ACETYLMURAMOYL-TRIPEPTIDE--D-ALANYL-D-ALANINE LIGASE"/>
    <property type="match status" value="1"/>
</dbReference>
<dbReference type="PANTHER" id="PTHR43024">
    <property type="entry name" value="UDP-N-ACETYLMURAMOYL-TRIPEPTIDE--D-ALANYL-D-ALANINE LIGASE"/>
    <property type="match status" value="1"/>
</dbReference>
<proteinExistence type="predicted"/>
<dbReference type="Pfam" id="PF08245">
    <property type="entry name" value="Mur_ligase_M"/>
    <property type="match status" value="1"/>
</dbReference>
<feature type="transmembrane region" description="Helical" evidence="4">
    <location>
        <begin position="91"/>
        <end position="117"/>
    </location>
</feature>
<reference evidence="7" key="1">
    <citation type="submission" date="2017-09" db="EMBL/GenBank/DDBJ databases">
        <title>Depth-based differentiation of microbial function through sediment-hosted aquifers and enrichment of novel symbionts in the deep terrestrial subsurface.</title>
        <authorList>
            <person name="Probst A.J."/>
            <person name="Ladd B."/>
            <person name="Jarett J.K."/>
            <person name="Geller-Mcgrath D.E."/>
            <person name="Sieber C.M.K."/>
            <person name="Emerson J.B."/>
            <person name="Anantharaman K."/>
            <person name="Thomas B.C."/>
            <person name="Malmstrom R."/>
            <person name="Stieglmeier M."/>
            <person name="Klingl A."/>
            <person name="Woyke T."/>
            <person name="Ryan C.M."/>
            <person name="Banfield J.F."/>
        </authorList>
    </citation>
    <scope>NUCLEOTIDE SEQUENCE [LARGE SCALE GENOMIC DNA]</scope>
</reference>
<comment type="caution">
    <text evidence="6">The sequence shown here is derived from an EMBL/GenBank/DDBJ whole genome shotgun (WGS) entry which is preliminary data.</text>
</comment>
<dbReference type="EMBL" id="PFEC01000060">
    <property type="protein sequence ID" value="PJE61649.1"/>
    <property type="molecule type" value="Genomic_DNA"/>
</dbReference>
<dbReference type="Gene3D" id="3.40.1190.10">
    <property type="entry name" value="Mur-like, catalytic domain"/>
    <property type="match status" value="1"/>
</dbReference>
<feature type="domain" description="Mur ligase central" evidence="5">
    <location>
        <begin position="139"/>
        <end position="325"/>
    </location>
</feature>
<dbReference type="AlphaFoldDB" id="A0A2M8KP17"/>
<feature type="transmembrane region" description="Helical" evidence="4">
    <location>
        <begin position="60"/>
        <end position="79"/>
    </location>
</feature>
<protein>
    <recommendedName>
        <fullName evidence="5">Mur ligase central domain-containing protein</fullName>
    </recommendedName>
</protein>
<feature type="transmembrane region" description="Helical" evidence="4">
    <location>
        <begin position="6"/>
        <end position="25"/>
    </location>
</feature>